<protein>
    <recommendedName>
        <fullName evidence="3">Phage tail assembly chaperone protein</fullName>
    </recommendedName>
</protein>
<proteinExistence type="predicted"/>
<keyword evidence="2" id="KW-1185">Reference proteome</keyword>
<evidence type="ECO:0000313" key="2">
    <source>
        <dbReference type="Proteomes" id="UP000765224"/>
    </source>
</evidence>
<organism evidence="1 2">
    <name type="scientific">Pseudomonas ekonensis</name>
    <dbReference type="NCBI Taxonomy" id="2842353"/>
    <lineage>
        <taxon>Bacteria</taxon>
        <taxon>Pseudomonadati</taxon>
        <taxon>Pseudomonadota</taxon>
        <taxon>Gammaproteobacteria</taxon>
        <taxon>Pseudomonadales</taxon>
        <taxon>Pseudomonadaceae</taxon>
        <taxon>Pseudomonas</taxon>
    </lineage>
</organism>
<evidence type="ECO:0008006" key="3">
    <source>
        <dbReference type="Google" id="ProtNLM"/>
    </source>
</evidence>
<sequence length="150" mass="16168">MALYARVENGIAVELIDTGDYAITQLYAPSFVESMVRVPEGAEVEIGAPVGDIRQAVEPVPAPVASVPAAPAVAQEPSRAQEKAWRESVLTDTQWLMARHRDEQELGRAPTLAAPQYLALLQYRQALRDWPGSGATLRPAAPPWLGADGI</sequence>
<dbReference type="Proteomes" id="UP000765224">
    <property type="component" value="Unassembled WGS sequence"/>
</dbReference>
<name>A0ABS6PHN9_9PSED</name>
<comment type="caution">
    <text evidence="1">The sequence shown here is derived from an EMBL/GenBank/DDBJ whole genome shotgun (WGS) entry which is preliminary data.</text>
</comment>
<dbReference type="RefSeq" id="WP_217893408.1">
    <property type="nucleotide sequence ID" value="NZ_JAHSTS010000002.1"/>
</dbReference>
<dbReference type="EMBL" id="JAHSTS010000002">
    <property type="protein sequence ID" value="MBV4459991.1"/>
    <property type="molecule type" value="Genomic_DNA"/>
</dbReference>
<gene>
    <name evidence="1" type="ORF">KVG96_18715</name>
</gene>
<evidence type="ECO:0000313" key="1">
    <source>
        <dbReference type="EMBL" id="MBV4459991.1"/>
    </source>
</evidence>
<accession>A0ABS6PHN9</accession>
<reference evidence="1 2" key="1">
    <citation type="submission" date="2021-06" db="EMBL/GenBank/DDBJ databases">
        <title>Updating the genus Pseudomonas: Description of 43 new species and partition of the Pseudomonas putida group.</title>
        <authorList>
            <person name="Girard L."/>
            <person name="Lood C."/>
            <person name="Vandamme P."/>
            <person name="Rokni-Zadeh H."/>
            <person name="Van Noort V."/>
            <person name="Hofte M."/>
            <person name="Lavigne R."/>
            <person name="De Mot R."/>
        </authorList>
    </citation>
    <scope>NUCLEOTIDE SEQUENCE [LARGE SCALE GENOMIC DNA]</scope>
    <source>
        <strain evidence="1 2">COR58</strain>
    </source>
</reference>